<dbReference type="STRING" id="930169.B5T_00406"/>
<dbReference type="PATRIC" id="fig|930169.3.peg.390"/>
<keyword evidence="4" id="KW-1185">Reference proteome</keyword>
<sequence>MIMKARVLDAGYGVAVLVAALAVYFAGGGDDSVQQVANDPFWYPKVLLVLIGVCSVWLLVKSALGRSGTPPSSIQWRALAATAMISGAYLLAYEALGFVPSTLALMLVMSGVLGFRRPLWLVVISILFTATIWYGFADLLNRTPPGPALPSITSLFQ</sequence>
<keyword evidence="1" id="KW-0812">Transmembrane</keyword>
<proteinExistence type="predicted"/>
<protein>
    <recommendedName>
        <fullName evidence="2">DUF1468 domain-containing protein</fullName>
    </recommendedName>
</protein>
<organism evidence="3 4">
    <name type="scientific">Alcanivorax dieselolei (strain DSM 16502 / CGMCC 1.3690 / MCCC 1A00001 / B-5)</name>
    <name type="common">Alloalcanivorax dieselolei</name>
    <dbReference type="NCBI Taxonomy" id="930169"/>
    <lineage>
        <taxon>Bacteria</taxon>
        <taxon>Pseudomonadati</taxon>
        <taxon>Pseudomonadota</taxon>
        <taxon>Gammaproteobacteria</taxon>
        <taxon>Oceanospirillales</taxon>
        <taxon>Alcanivoracaceae</taxon>
        <taxon>Alloalcanivorax</taxon>
    </lineage>
</organism>
<dbReference type="KEGG" id="adi:B5T_00406"/>
<feature type="transmembrane region" description="Helical" evidence="1">
    <location>
        <begin position="119"/>
        <end position="137"/>
    </location>
</feature>
<dbReference type="Proteomes" id="UP000006286">
    <property type="component" value="Chromosome"/>
</dbReference>
<evidence type="ECO:0000313" key="3">
    <source>
        <dbReference type="EMBL" id="AFT68691.1"/>
    </source>
</evidence>
<dbReference type="HOGENOM" id="CLU_1674227_0_0_6"/>
<feature type="transmembrane region" description="Helical" evidence="1">
    <location>
        <begin position="46"/>
        <end position="64"/>
    </location>
</feature>
<gene>
    <name evidence="3" type="ordered locus">B5T_00406</name>
</gene>
<feature type="transmembrane region" description="Helical" evidence="1">
    <location>
        <begin position="76"/>
        <end position="99"/>
    </location>
</feature>
<reference evidence="3 4" key="1">
    <citation type="journal article" date="2012" name="J. Bacteriol.">
        <title>Complete genome sequence of Alcanivorax dieselolei type strain B5.</title>
        <authorList>
            <person name="Lai Q."/>
            <person name="Li W."/>
            <person name="Shao Z."/>
        </authorList>
    </citation>
    <scope>NUCLEOTIDE SEQUENCE [LARGE SCALE GENOMIC DNA]</scope>
    <source>
        <strain evidence="4">DSM 16502 / CGMCC 1.3690 / B-5</strain>
    </source>
</reference>
<dbReference type="EMBL" id="CP003466">
    <property type="protein sequence ID" value="AFT68691.1"/>
    <property type="molecule type" value="Genomic_DNA"/>
</dbReference>
<evidence type="ECO:0000259" key="2">
    <source>
        <dbReference type="Pfam" id="PF07331"/>
    </source>
</evidence>
<feature type="transmembrane region" description="Helical" evidence="1">
    <location>
        <begin position="7"/>
        <end position="26"/>
    </location>
</feature>
<evidence type="ECO:0000313" key="4">
    <source>
        <dbReference type="Proteomes" id="UP000006286"/>
    </source>
</evidence>
<dbReference type="AlphaFoldDB" id="K0CB24"/>
<evidence type="ECO:0000256" key="1">
    <source>
        <dbReference type="SAM" id="Phobius"/>
    </source>
</evidence>
<dbReference type="InterPro" id="IPR009936">
    <property type="entry name" value="DUF1468"/>
</dbReference>
<feature type="domain" description="DUF1468" evidence="2">
    <location>
        <begin position="14"/>
        <end position="141"/>
    </location>
</feature>
<name>K0CB24_ALCDB</name>
<keyword evidence="1" id="KW-1133">Transmembrane helix</keyword>
<keyword evidence="1" id="KW-0472">Membrane</keyword>
<dbReference type="Pfam" id="PF07331">
    <property type="entry name" value="TctB"/>
    <property type="match status" value="1"/>
</dbReference>
<accession>K0CB24</accession>